<dbReference type="KEGG" id="fll:EI427_10045"/>
<reference evidence="1 2" key="1">
    <citation type="submission" date="2018-12" db="EMBL/GenBank/DDBJ databases">
        <title>Flammeovirga pectinis sp. nov., isolated from the gut of the Korean scallop, Patinopecten yessoensis.</title>
        <authorList>
            <person name="Bae J.-W."/>
            <person name="Jeong Y.-S."/>
            <person name="Kang W."/>
        </authorList>
    </citation>
    <scope>NUCLEOTIDE SEQUENCE [LARGE SCALE GENOMIC DNA]</scope>
    <source>
        <strain evidence="1 2">L12M1</strain>
    </source>
</reference>
<name>A0A3S9P2Z2_9BACT</name>
<sequence>MLNEVTTAAVNVGQGLKMIDKLGTATPTGLIDKLIQPMVSNQFSMHLYQNFGYYKLGLSFGAKSYNIGSHIQALFSPKSTIEAKDIIIDPIPVD</sequence>
<dbReference type="AlphaFoldDB" id="A0A3S9P2Z2"/>
<accession>A0A3S9P2Z2</accession>
<keyword evidence="2" id="KW-1185">Reference proteome</keyword>
<dbReference type="EMBL" id="CP034562">
    <property type="protein sequence ID" value="AZQ62563.1"/>
    <property type="molecule type" value="Genomic_DNA"/>
</dbReference>
<organism evidence="1 2">
    <name type="scientific">Flammeovirga pectinis</name>
    <dbReference type="NCBI Taxonomy" id="2494373"/>
    <lineage>
        <taxon>Bacteria</taxon>
        <taxon>Pseudomonadati</taxon>
        <taxon>Bacteroidota</taxon>
        <taxon>Cytophagia</taxon>
        <taxon>Cytophagales</taxon>
        <taxon>Flammeovirgaceae</taxon>
        <taxon>Flammeovirga</taxon>
    </lineage>
</organism>
<dbReference type="Proteomes" id="UP000267268">
    <property type="component" value="Chromosome 1"/>
</dbReference>
<proteinExistence type="predicted"/>
<dbReference type="RefSeq" id="WP_126614189.1">
    <property type="nucleotide sequence ID" value="NZ_CP034562.1"/>
</dbReference>
<protein>
    <submittedName>
        <fullName evidence="1">Uncharacterized protein</fullName>
    </submittedName>
</protein>
<gene>
    <name evidence="1" type="ORF">EI427_10045</name>
</gene>
<evidence type="ECO:0000313" key="2">
    <source>
        <dbReference type="Proteomes" id="UP000267268"/>
    </source>
</evidence>
<evidence type="ECO:0000313" key="1">
    <source>
        <dbReference type="EMBL" id="AZQ62563.1"/>
    </source>
</evidence>